<dbReference type="RefSeq" id="XP_052943363.1">
    <property type="nucleotide sequence ID" value="XM_053087543.1"/>
</dbReference>
<dbReference type="GeneID" id="77726748"/>
<feature type="region of interest" description="Disordered" evidence="1">
    <location>
        <begin position="1"/>
        <end position="36"/>
    </location>
</feature>
<dbReference type="AlphaFoldDB" id="A0AA38LU99"/>
<organism evidence="2 3">
    <name type="scientific">Dioszegia hungarica</name>
    <dbReference type="NCBI Taxonomy" id="4972"/>
    <lineage>
        <taxon>Eukaryota</taxon>
        <taxon>Fungi</taxon>
        <taxon>Dikarya</taxon>
        <taxon>Basidiomycota</taxon>
        <taxon>Agaricomycotina</taxon>
        <taxon>Tremellomycetes</taxon>
        <taxon>Tremellales</taxon>
        <taxon>Bulleribasidiaceae</taxon>
        <taxon>Dioszegia</taxon>
    </lineage>
</organism>
<feature type="region of interest" description="Disordered" evidence="1">
    <location>
        <begin position="269"/>
        <end position="312"/>
    </location>
</feature>
<proteinExistence type="predicted"/>
<accession>A0AA38LU99</accession>
<feature type="region of interest" description="Disordered" evidence="1">
    <location>
        <begin position="69"/>
        <end position="109"/>
    </location>
</feature>
<feature type="region of interest" description="Disordered" evidence="1">
    <location>
        <begin position="333"/>
        <end position="420"/>
    </location>
</feature>
<sequence length="420" mass="44625">MYHSRRPRPNITSPPPTSSTSSFPSPTASPVPAGADDILSLSLPQVQERLARNSRVLNIGLFASTPVAHVSPSASPVPPSSGSVGIPTTSSATNAQRQRGIQSAGTSPTDTVRDRLLVVRRQLLERERELLMAKAAEGMGGLQLNNGAQQEQERQASPVRQVMPPAGLRGGEEDSEEDAESSAMAGRRRSSASAARAAAAAAQTNGGSLAGKASGKRAAMMNIREREKGYAPNGLILPVSESIALASRDFDHKTASRLSALSLNPASAQAQAHGLDMGNIPRGSSSPKSRRHRALAYPDTSPLQSTRNTADPNDEIARAEAMARVNAFMSYKSREEYEDGDGDEDGEGFDGVDGDGVDGMFDFEELDYPDSSALDGRHEKGKRRERGTGETVDVYGEDDERFAEGNGDFDNDDAEDGMDL</sequence>
<feature type="compositionally biased region" description="Low complexity" evidence="1">
    <location>
        <begin position="18"/>
        <end position="30"/>
    </location>
</feature>
<dbReference type="Proteomes" id="UP001164286">
    <property type="component" value="Unassembled WGS sequence"/>
</dbReference>
<keyword evidence="3" id="KW-1185">Reference proteome</keyword>
<gene>
    <name evidence="2" type="ORF">MKK02DRAFT_28396</name>
</gene>
<comment type="caution">
    <text evidence="2">The sequence shown here is derived from an EMBL/GenBank/DDBJ whole genome shotgun (WGS) entry which is preliminary data.</text>
</comment>
<evidence type="ECO:0000256" key="1">
    <source>
        <dbReference type="SAM" id="MobiDB-lite"/>
    </source>
</evidence>
<feature type="compositionally biased region" description="Acidic residues" evidence="1">
    <location>
        <begin position="336"/>
        <end position="368"/>
    </location>
</feature>
<evidence type="ECO:0000313" key="3">
    <source>
        <dbReference type="Proteomes" id="UP001164286"/>
    </source>
</evidence>
<reference evidence="2" key="1">
    <citation type="journal article" date="2022" name="G3 (Bethesda)">
        <title>High quality genome of the basidiomycete yeast Dioszegia hungarica PDD-24b-2 isolated from cloud water.</title>
        <authorList>
            <person name="Jarrige D."/>
            <person name="Haridas S."/>
            <person name="Bleykasten-Grosshans C."/>
            <person name="Joly M."/>
            <person name="Nadalig T."/>
            <person name="Sancelme M."/>
            <person name="Vuilleumier S."/>
            <person name="Grigoriev I.V."/>
            <person name="Amato P."/>
            <person name="Bringel F."/>
        </authorList>
    </citation>
    <scope>NUCLEOTIDE SEQUENCE</scope>
    <source>
        <strain evidence="2">PDD-24b-2</strain>
    </source>
</reference>
<feature type="compositionally biased region" description="Low complexity" evidence="1">
    <location>
        <begin position="69"/>
        <end position="91"/>
    </location>
</feature>
<dbReference type="EMBL" id="JAKWFO010000008">
    <property type="protein sequence ID" value="KAI9633586.1"/>
    <property type="molecule type" value="Genomic_DNA"/>
</dbReference>
<evidence type="ECO:0000313" key="2">
    <source>
        <dbReference type="EMBL" id="KAI9633586.1"/>
    </source>
</evidence>
<name>A0AA38LU99_9TREE</name>
<feature type="compositionally biased region" description="Low complexity" evidence="1">
    <location>
        <begin position="181"/>
        <end position="202"/>
    </location>
</feature>
<feature type="region of interest" description="Disordered" evidence="1">
    <location>
        <begin position="146"/>
        <end position="214"/>
    </location>
</feature>
<feature type="compositionally biased region" description="Acidic residues" evidence="1">
    <location>
        <begin position="395"/>
        <end position="420"/>
    </location>
</feature>
<feature type="compositionally biased region" description="Polar residues" evidence="1">
    <location>
        <begin position="92"/>
        <end position="109"/>
    </location>
</feature>
<protein>
    <submittedName>
        <fullName evidence="2">Uncharacterized protein</fullName>
    </submittedName>
</protein>
<feature type="compositionally biased region" description="Polar residues" evidence="1">
    <location>
        <begin position="301"/>
        <end position="311"/>
    </location>
</feature>